<keyword evidence="4" id="KW-1185">Reference proteome</keyword>
<gene>
    <name evidence="3" type="ORF">QE404_001279</name>
</gene>
<dbReference type="Proteomes" id="UP001225072">
    <property type="component" value="Unassembled WGS sequence"/>
</dbReference>
<dbReference type="CDD" id="cd02966">
    <property type="entry name" value="TlpA_like_family"/>
    <property type="match status" value="1"/>
</dbReference>
<organism evidence="3 4">
    <name type="scientific">Chryseobacterium camelliae</name>
    <dbReference type="NCBI Taxonomy" id="1265445"/>
    <lineage>
        <taxon>Bacteria</taxon>
        <taxon>Pseudomonadati</taxon>
        <taxon>Bacteroidota</taxon>
        <taxon>Flavobacteriia</taxon>
        <taxon>Flavobacteriales</taxon>
        <taxon>Weeksellaceae</taxon>
        <taxon>Chryseobacterium group</taxon>
        <taxon>Chryseobacterium</taxon>
    </lineage>
</organism>
<evidence type="ECO:0000256" key="1">
    <source>
        <dbReference type="ARBA" id="ARBA00023284"/>
    </source>
</evidence>
<accession>A0ABU0TGF1</accession>
<reference evidence="3 4" key="1">
    <citation type="submission" date="2023-07" db="EMBL/GenBank/DDBJ databases">
        <title>Functional and genomic diversity of the sorghum phyllosphere microbiome.</title>
        <authorList>
            <person name="Shade A."/>
        </authorList>
    </citation>
    <scope>NUCLEOTIDE SEQUENCE [LARGE SCALE GENOMIC DNA]</scope>
    <source>
        <strain evidence="3 4">SORGH_AS_1064</strain>
    </source>
</reference>
<dbReference type="InterPro" id="IPR050553">
    <property type="entry name" value="Thioredoxin_ResA/DsbE_sf"/>
</dbReference>
<dbReference type="RefSeq" id="WP_307448016.1">
    <property type="nucleotide sequence ID" value="NZ_JAUTAL010000001.1"/>
</dbReference>
<sequence>MKKIILSTAILIALSGCKKETKTADADTVSAAADSMAVENNTEPAASYASKEVAPENIGQYLAQKNDTLYVTNFFATWCGPCMQEIPHFKKKIEELKGQPVKFTFVDMDDSSEWNGAVKKFGEENGLTNHIILLDGKKLDKNFFPNNFQKWDGGSIPFTYMRKGDKTDEYLGNMSEEILTSKINSFIK</sequence>
<dbReference type="PANTHER" id="PTHR42852:SF13">
    <property type="entry name" value="PROTEIN DIPZ"/>
    <property type="match status" value="1"/>
</dbReference>
<dbReference type="Pfam" id="PF00085">
    <property type="entry name" value="Thioredoxin"/>
    <property type="match status" value="1"/>
</dbReference>
<keyword evidence="1" id="KW-0676">Redox-active center</keyword>
<dbReference type="InterPro" id="IPR017937">
    <property type="entry name" value="Thioredoxin_CS"/>
</dbReference>
<name>A0ABU0TGF1_9FLAO</name>
<dbReference type="GO" id="GO:0016853">
    <property type="term" value="F:isomerase activity"/>
    <property type="evidence" value="ECO:0007669"/>
    <property type="project" value="UniProtKB-KW"/>
</dbReference>
<keyword evidence="3" id="KW-0413">Isomerase</keyword>
<dbReference type="SUPFAM" id="SSF52833">
    <property type="entry name" value="Thioredoxin-like"/>
    <property type="match status" value="1"/>
</dbReference>
<comment type="caution">
    <text evidence="3">The sequence shown here is derived from an EMBL/GenBank/DDBJ whole genome shotgun (WGS) entry which is preliminary data.</text>
</comment>
<dbReference type="Gene3D" id="3.40.30.10">
    <property type="entry name" value="Glutaredoxin"/>
    <property type="match status" value="1"/>
</dbReference>
<dbReference type="PROSITE" id="PS51352">
    <property type="entry name" value="THIOREDOXIN_2"/>
    <property type="match status" value="1"/>
</dbReference>
<dbReference type="InterPro" id="IPR036249">
    <property type="entry name" value="Thioredoxin-like_sf"/>
</dbReference>
<evidence type="ECO:0000259" key="2">
    <source>
        <dbReference type="PROSITE" id="PS51352"/>
    </source>
</evidence>
<evidence type="ECO:0000313" key="3">
    <source>
        <dbReference type="EMBL" id="MDQ1096132.1"/>
    </source>
</evidence>
<dbReference type="PANTHER" id="PTHR42852">
    <property type="entry name" value="THIOL:DISULFIDE INTERCHANGE PROTEIN DSBE"/>
    <property type="match status" value="1"/>
</dbReference>
<dbReference type="PROSITE" id="PS00194">
    <property type="entry name" value="THIOREDOXIN_1"/>
    <property type="match status" value="1"/>
</dbReference>
<feature type="domain" description="Thioredoxin" evidence="2">
    <location>
        <begin position="32"/>
        <end position="188"/>
    </location>
</feature>
<dbReference type="PROSITE" id="PS51257">
    <property type="entry name" value="PROKAR_LIPOPROTEIN"/>
    <property type="match status" value="1"/>
</dbReference>
<proteinExistence type="predicted"/>
<protein>
    <submittedName>
        <fullName evidence="3">Thiol-disulfide isomerase/thioredoxin</fullName>
    </submittedName>
</protein>
<dbReference type="InterPro" id="IPR013766">
    <property type="entry name" value="Thioredoxin_domain"/>
</dbReference>
<dbReference type="EMBL" id="JAUTAL010000001">
    <property type="protein sequence ID" value="MDQ1096132.1"/>
    <property type="molecule type" value="Genomic_DNA"/>
</dbReference>
<evidence type="ECO:0000313" key="4">
    <source>
        <dbReference type="Proteomes" id="UP001225072"/>
    </source>
</evidence>